<name>A0A8K0DEI6_IGNLU</name>
<dbReference type="PROSITE" id="PS51419">
    <property type="entry name" value="RAB"/>
    <property type="match status" value="1"/>
</dbReference>
<keyword evidence="1" id="KW-0547">Nucleotide-binding</keyword>
<dbReference type="CDD" id="cd00157">
    <property type="entry name" value="Rho"/>
    <property type="match status" value="1"/>
</dbReference>
<dbReference type="PRINTS" id="PR00449">
    <property type="entry name" value="RASTRNSFRMNG"/>
</dbReference>
<dbReference type="GO" id="GO:0007264">
    <property type="term" value="P:small GTPase-mediated signal transduction"/>
    <property type="evidence" value="ECO:0007669"/>
    <property type="project" value="InterPro"/>
</dbReference>
<dbReference type="AlphaFoldDB" id="A0A8K0DEI6"/>
<dbReference type="InterPro" id="IPR005225">
    <property type="entry name" value="Small_GTP-bd"/>
</dbReference>
<dbReference type="SMART" id="SM00175">
    <property type="entry name" value="RAB"/>
    <property type="match status" value="1"/>
</dbReference>
<dbReference type="PROSITE" id="PS51420">
    <property type="entry name" value="RHO"/>
    <property type="match status" value="1"/>
</dbReference>
<organism evidence="3 4">
    <name type="scientific">Ignelater luminosus</name>
    <name type="common">Cucubano</name>
    <name type="synonym">Pyrophorus luminosus</name>
    <dbReference type="NCBI Taxonomy" id="2038154"/>
    <lineage>
        <taxon>Eukaryota</taxon>
        <taxon>Metazoa</taxon>
        <taxon>Ecdysozoa</taxon>
        <taxon>Arthropoda</taxon>
        <taxon>Hexapoda</taxon>
        <taxon>Insecta</taxon>
        <taxon>Pterygota</taxon>
        <taxon>Neoptera</taxon>
        <taxon>Endopterygota</taxon>
        <taxon>Coleoptera</taxon>
        <taxon>Polyphaga</taxon>
        <taxon>Elateriformia</taxon>
        <taxon>Elateroidea</taxon>
        <taxon>Elateridae</taxon>
        <taxon>Agrypninae</taxon>
        <taxon>Pyrophorini</taxon>
        <taxon>Ignelater</taxon>
    </lineage>
</organism>
<dbReference type="Pfam" id="PF00071">
    <property type="entry name" value="Ras"/>
    <property type="match status" value="1"/>
</dbReference>
<dbReference type="NCBIfam" id="TIGR00231">
    <property type="entry name" value="small_GTP"/>
    <property type="match status" value="1"/>
</dbReference>
<keyword evidence="4" id="KW-1185">Reference proteome</keyword>
<evidence type="ECO:0000313" key="3">
    <source>
        <dbReference type="EMBL" id="KAF2904314.1"/>
    </source>
</evidence>
<dbReference type="SMART" id="SM00173">
    <property type="entry name" value="RAS"/>
    <property type="match status" value="1"/>
</dbReference>
<proteinExistence type="predicted"/>
<dbReference type="GO" id="GO:0022412">
    <property type="term" value="P:cellular process involved in reproduction in multicellular organism"/>
    <property type="evidence" value="ECO:0007669"/>
    <property type="project" value="UniProtKB-ARBA"/>
</dbReference>
<evidence type="ECO:0000313" key="4">
    <source>
        <dbReference type="Proteomes" id="UP000801492"/>
    </source>
</evidence>
<dbReference type="InterPro" id="IPR027417">
    <property type="entry name" value="P-loop_NTPase"/>
</dbReference>
<dbReference type="OrthoDB" id="8830751at2759"/>
<sequence>MAVARESAIKITLVGDYVGKTNLISSYLYNKYPEHEIKLCECYETTISVDNKEYPVQIQDSPSLEEWEGLRPLLYVNTSCFLMCYSRSQRATYENIYAKWLPEIRHKMPHTPIILVATTADYRARPNEKIVTSSEGKSLQKQIEAEHYIECSAEERKNLKVLFEEAVRCSIKHNTRTTGSKPCILM</sequence>
<dbReference type="GO" id="GO:0035006">
    <property type="term" value="P:melanization defense response"/>
    <property type="evidence" value="ECO:0007669"/>
    <property type="project" value="UniProtKB-ARBA"/>
</dbReference>
<accession>A0A8K0DEI6</accession>
<dbReference type="GO" id="GO:0035099">
    <property type="term" value="P:hemocyte migration"/>
    <property type="evidence" value="ECO:0007669"/>
    <property type="project" value="UniProtKB-ARBA"/>
</dbReference>
<keyword evidence="2" id="KW-0342">GTP-binding</keyword>
<dbReference type="GO" id="GO:0003006">
    <property type="term" value="P:developmental process involved in reproduction"/>
    <property type="evidence" value="ECO:0007669"/>
    <property type="project" value="UniProtKB-ARBA"/>
</dbReference>
<evidence type="ECO:0000256" key="2">
    <source>
        <dbReference type="ARBA" id="ARBA00023134"/>
    </source>
</evidence>
<gene>
    <name evidence="3" type="ORF">ILUMI_01863</name>
</gene>
<dbReference type="EMBL" id="VTPC01000797">
    <property type="protein sequence ID" value="KAF2904314.1"/>
    <property type="molecule type" value="Genomic_DNA"/>
</dbReference>
<dbReference type="GO" id="GO:0005525">
    <property type="term" value="F:GTP binding"/>
    <property type="evidence" value="ECO:0007669"/>
    <property type="project" value="UniProtKB-KW"/>
</dbReference>
<dbReference type="SUPFAM" id="SSF52540">
    <property type="entry name" value="P-loop containing nucleoside triphosphate hydrolases"/>
    <property type="match status" value="1"/>
</dbReference>
<dbReference type="InterPro" id="IPR001806">
    <property type="entry name" value="Small_GTPase"/>
</dbReference>
<dbReference type="Proteomes" id="UP000801492">
    <property type="component" value="Unassembled WGS sequence"/>
</dbReference>
<dbReference type="InterPro" id="IPR003578">
    <property type="entry name" value="Small_GTPase_Rho"/>
</dbReference>
<evidence type="ECO:0000256" key="1">
    <source>
        <dbReference type="ARBA" id="ARBA00022741"/>
    </source>
</evidence>
<dbReference type="PANTHER" id="PTHR24072">
    <property type="entry name" value="RHO FAMILY GTPASE"/>
    <property type="match status" value="1"/>
</dbReference>
<dbReference type="GO" id="GO:0001667">
    <property type="term" value="P:ameboidal-type cell migration"/>
    <property type="evidence" value="ECO:0007669"/>
    <property type="project" value="UniProtKB-ARBA"/>
</dbReference>
<dbReference type="Gene3D" id="3.40.50.300">
    <property type="entry name" value="P-loop containing nucleotide triphosphate hydrolases"/>
    <property type="match status" value="1"/>
</dbReference>
<dbReference type="PROSITE" id="PS51421">
    <property type="entry name" value="RAS"/>
    <property type="match status" value="1"/>
</dbReference>
<dbReference type="SMART" id="SM00174">
    <property type="entry name" value="RHO"/>
    <property type="match status" value="1"/>
</dbReference>
<comment type="caution">
    <text evidence="3">The sequence shown here is derived from an EMBL/GenBank/DDBJ whole genome shotgun (WGS) entry which is preliminary data.</text>
</comment>
<protein>
    <submittedName>
        <fullName evidence="3">Uncharacterized protein</fullName>
    </submittedName>
</protein>
<reference evidence="3" key="1">
    <citation type="submission" date="2019-08" db="EMBL/GenBank/DDBJ databases">
        <title>The genome of the North American firefly Photinus pyralis.</title>
        <authorList>
            <consortium name="Photinus pyralis genome working group"/>
            <person name="Fallon T.R."/>
            <person name="Sander Lower S.E."/>
            <person name="Weng J.-K."/>
        </authorList>
    </citation>
    <scope>NUCLEOTIDE SEQUENCE</scope>
    <source>
        <strain evidence="3">TRF0915ILg1</strain>
        <tissue evidence="3">Whole body</tissue>
    </source>
</reference>
<dbReference type="GO" id="GO:0003924">
    <property type="term" value="F:GTPase activity"/>
    <property type="evidence" value="ECO:0007669"/>
    <property type="project" value="InterPro"/>
</dbReference>